<evidence type="ECO:0000313" key="2">
    <source>
        <dbReference type="EMBL" id="QHW00282.1"/>
    </source>
</evidence>
<dbReference type="PANTHER" id="PTHR43677:SF11">
    <property type="entry name" value="ZINC-CONTAINING ALCOHOL DEHYDROGENASE"/>
    <property type="match status" value="1"/>
</dbReference>
<dbReference type="SUPFAM" id="SSF51735">
    <property type="entry name" value="NAD(P)-binding Rossmann-fold domains"/>
    <property type="match status" value="1"/>
</dbReference>
<dbReference type="KEGG" id="senf:GJR95_36985"/>
<organism evidence="2 3">
    <name type="scientific">Spirosoma endbachense</name>
    <dbReference type="NCBI Taxonomy" id="2666025"/>
    <lineage>
        <taxon>Bacteria</taxon>
        <taxon>Pseudomonadati</taxon>
        <taxon>Bacteroidota</taxon>
        <taxon>Cytophagia</taxon>
        <taxon>Cytophagales</taxon>
        <taxon>Cytophagaceae</taxon>
        <taxon>Spirosoma</taxon>
    </lineage>
</organism>
<dbReference type="InterPro" id="IPR051397">
    <property type="entry name" value="Zn-ADH-like_protein"/>
</dbReference>
<dbReference type="InterPro" id="IPR011032">
    <property type="entry name" value="GroES-like_sf"/>
</dbReference>
<dbReference type="SUPFAM" id="SSF50129">
    <property type="entry name" value="GroES-like"/>
    <property type="match status" value="1"/>
</dbReference>
<evidence type="ECO:0000259" key="1">
    <source>
        <dbReference type="SMART" id="SM00829"/>
    </source>
</evidence>
<dbReference type="Proteomes" id="UP000464577">
    <property type="component" value="Chromosome"/>
</dbReference>
<dbReference type="SMART" id="SM00829">
    <property type="entry name" value="PKS_ER"/>
    <property type="match status" value="1"/>
</dbReference>
<dbReference type="InterPro" id="IPR020843">
    <property type="entry name" value="ER"/>
</dbReference>
<dbReference type="InterPro" id="IPR036291">
    <property type="entry name" value="NAD(P)-bd_dom_sf"/>
</dbReference>
<keyword evidence="3" id="KW-1185">Reference proteome</keyword>
<dbReference type="PANTHER" id="PTHR43677">
    <property type="entry name" value="SHORT-CHAIN DEHYDROGENASE/REDUCTASE"/>
    <property type="match status" value="1"/>
</dbReference>
<dbReference type="Pfam" id="PF00107">
    <property type="entry name" value="ADH_zinc_N"/>
    <property type="match status" value="1"/>
</dbReference>
<reference evidence="2 3" key="1">
    <citation type="submission" date="2019-11" db="EMBL/GenBank/DDBJ databases">
        <title>Spirosoma endbachense sp. nov., isolated from a natural salt meadow.</title>
        <authorList>
            <person name="Rojas J."/>
            <person name="Ambika Manirajan B."/>
            <person name="Ratering S."/>
            <person name="Suarez C."/>
            <person name="Geissler-Plaum R."/>
            <person name="Schnell S."/>
        </authorList>
    </citation>
    <scope>NUCLEOTIDE SEQUENCE [LARGE SCALE GENOMIC DNA]</scope>
    <source>
        <strain evidence="2 3">I-24</strain>
    </source>
</reference>
<dbReference type="GO" id="GO:0016491">
    <property type="term" value="F:oxidoreductase activity"/>
    <property type="evidence" value="ECO:0007669"/>
    <property type="project" value="InterPro"/>
</dbReference>
<dbReference type="Gene3D" id="3.40.50.720">
    <property type="entry name" value="NAD(P)-binding Rossmann-like Domain"/>
    <property type="match status" value="1"/>
</dbReference>
<evidence type="ECO:0000313" key="3">
    <source>
        <dbReference type="Proteomes" id="UP000464577"/>
    </source>
</evidence>
<sequence length="324" mass="34900">MKAAVLHQLGTSPIYSDFPEPVPQTDEQLIVHVKAAAVHNLDKGRASGKHYANYSNLPTVVGFDGVGTLEDGSRVYAQGVTGMIAQKSIINKKQVTTLPDNLSFSLAAALPNAIMGSAMPLVNRAKLQKGETVFINGATGVTGLLAFQLAQYYGASTLIVSGRNPHLLDQLKQAGANEIISLNQKDEAIIEQIKAIHQQTPIDIVIDYLWGKPIELLIRSLTSGGIHRLPHRTRVVAVGEMAGAAIHLPSAVLRSSALELIGSGLGSFSQQDLLDYKTKFLPEIFELAALGKIAINIQQETLENIEEAWTQKVEAGKKMVIQIT</sequence>
<feature type="domain" description="Enoyl reductase (ER)" evidence="1">
    <location>
        <begin position="10"/>
        <end position="295"/>
    </location>
</feature>
<dbReference type="Gene3D" id="3.90.180.10">
    <property type="entry name" value="Medium-chain alcohol dehydrogenases, catalytic domain"/>
    <property type="match status" value="1"/>
</dbReference>
<gene>
    <name evidence="2" type="ORF">GJR95_36985</name>
</gene>
<name>A0A6P1W497_9BACT</name>
<dbReference type="RefSeq" id="WP_162390672.1">
    <property type="nucleotide sequence ID" value="NZ_CP045997.1"/>
</dbReference>
<accession>A0A6P1W497</accession>
<dbReference type="EMBL" id="CP045997">
    <property type="protein sequence ID" value="QHW00282.1"/>
    <property type="molecule type" value="Genomic_DNA"/>
</dbReference>
<dbReference type="InterPro" id="IPR013149">
    <property type="entry name" value="ADH-like_C"/>
</dbReference>
<proteinExistence type="predicted"/>
<dbReference type="AlphaFoldDB" id="A0A6P1W497"/>
<protein>
    <submittedName>
        <fullName evidence="2">Zinc-binding dehydrogenase</fullName>
    </submittedName>
</protein>